<name>A0A2V4IPR2_9PSED</name>
<evidence type="ECO:0000313" key="2">
    <source>
        <dbReference type="Proteomes" id="UP000247620"/>
    </source>
</evidence>
<comment type="caution">
    <text evidence="1">The sequence shown here is derived from an EMBL/GenBank/DDBJ whole genome shotgun (WGS) entry which is preliminary data.</text>
</comment>
<sequence>MLAATSDWVLDRMCVYALGVDGEGGLAPVVEDGGGGQGQRNRRILGQPVLGRPAYLPAQGIEFTAHDFKEATGFVVQVFQFDTPGTSVAVEPQTLASAGDLHLFDHHRWQGAGTVQVHG</sequence>
<organism evidence="1 2">
    <name type="scientific">Pseudomonas soli</name>
    <dbReference type="NCBI Taxonomy" id="1306993"/>
    <lineage>
        <taxon>Bacteria</taxon>
        <taxon>Pseudomonadati</taxon>
        <taxon>Pseudomonadota</taxon>
        <taxon>Gammaproteobacteria</taxon>
        <taxon>Pseudomonadales</taxon>
        <taxon>Pseudomonadaceae</taxon>
        <taxon>Pseudomonas</taxon>
    </lineage>
</organism>
<protein>
    <submittedName>
        <fullName evidence="1">Uncharacterized protein</fullName>
    </submittedName>
</protein>
<accession>A0A2V4IPR2</accession>
<dbReference type="Proteomes" id="UP000247620">
    <property type="component" value="Unassembled WGS sequence"/>
</dbReference>
<dbReference type="AlphaFoldDB" id="A0A2V4IPR2"/>
<dbReference type="EMBL" id="QJRO01000002">
    <property type="protein sequence ID" value="PYB85060.1"/>
    <property type="molecule type" value="Genomic_DNA"/>
</dbReference>
<proteinExistence type="predicted"/>
<reference evidence="1 2" key="1">
    <citation type="submission" date="2018-06" db="EMBL/GenBank/DDBJ databases">
        <title>Pseudomonas diversity within urban Lake Michigan freshwaters.</title>
        <authorList>
            <person name="Batrich M."/>
            <person name="Hatzopoulos T."/>
            <person name="Putonti C."/>
        </authorList>
    </citation>
    <scope>NUCLEOTIDE SEQUENCE [LARGE SCALE GENOMIC DNA]</scope>
    <source>
        <strain evidence="1 2">LBp-160603</strain>
    </source>
</reference>
<evidence type="ECO:0000313" key="1">
    <source>
        <dbReference type="EMBL" id="PYB85060.1"/>
    </source>
</evidence>
<gene>
    <name evidence="1" type="ORF">DMX07_03415</name>
</gene>